<organism evidence="2 3">
    <name type="scientific">Nocardioides humi</name>
    <dbReference type="NCBI Taxonomy" id="449461"/>
    <lineage>
        <taxon>Bacteria</taxon>
        <taxon>Bacillati</taxon>
        <taxon>Actinomycetota</taxon>
        <taxon>Actinomycetes</taxon>
        <taxon>Propionibacteriales</taxon>
        <taxon>Nocardioidaceae</taxon>
        <taxon>Nocardioides</taxon>
    </lineage>
</organism>
<dbReference type="RefSeq" id="WP_141003081.1">
    <property type="nucleotide sequence ID" value="NZ_BAAAOR010000024.1"/>
</dbReference>
<comment type="caution">
    <text evidence="2">The sequence shown here is derived from an EMBL/GenBank/DDBJ whole genome shotgun (WGS) entry which is preliminary data.</text>
</comment>
<reference evidence="2 3" key="1">
    <citation type="journal article" date="2019" name="Int. J. Syst. Evol. Microbiol.">
        <title>The Global Catalogue of Microorganisms (GCM) 10K type strain sequencing project: providing services to taxonomists for standard genome sequencing and annotation.</title>
        <authorList>
            <consortium name="The Broad Institute Genomics Platform"/>
            <consortium name="The Broad Institute Genome Sequencing Center for Infectious Disease"/>
            <person name="Wu L."/>
            <person name="Ma J."/>
        </authorList>
    </citation>
    <scope>NUCLEOTIDE SEQUENCE [LARGE SCALE GENOMIC DNA]</scope>
    <source>
        <strain evidence="2 3">JCM 14942</strain>
    </source>
</reference>
<feature type="chain" id="PRO_5046217100" evidence="1">
    <location>
        <begin position="35"/>
        <end position="199"/>
    </location>
</feature>
<gene>
    <name evidence="2" type="ORF">GCM10009788_31280</name>
</gene>
<protein>
    <submittedName>
        <fullName evidence="2">Uncharacterized protein</fullName>
    </submittedName>
</protein>
<proteinExistence type="predicted"/>
<keyword evidence="3" id="KW-1185">Reference proteome</keyword>
<evidence type="ECO:0000313" key="3">
    <source>
        <dbReference type="Proteomes" id="UP001500842"/>
    </source>
</evidence>
<dbReference type="Proteomes" id="UP001500842">
    <property type="component" value="Unassembled WGS sequence"/>
</dbReference>
<dbReference type="EMBL" id="BAAAOR010000024">
    <property type="protein sequence ID" value="GAA1525365.1"/>
    <property type="molecule type" value="Genomic_DNA"/>
</dbReference>
<dbReference type="PROSITE" id="PS51318">
    <property type="entry name" value="TAT"/>
    <property type="match status" value="1"/>
</dbReference>
<sequence>MSVSGPRRTVLSVLALVTGLLVTALVATPAPAHAAAHRTRVVVKVADCEGCEVFLQQGLRHRWWSSRTRTVRDGKAVFTVPSSRTRGMSIGITGTWEVASPHPSGFQAIVTLRYRGVPRGAHVEQAVAQSKRHGSACFPGTQKRRLVLHVTARRVSVAGNGGPADTTLAWADPQTRVMRGTRMRLYDGVAGAQDIVPCW</sequence>
<name>A0ABN2ARL8_9ACTN</name>
<accession>A0ABN2ARL8</accession>
<feature type="signal peptide" evidence="1">
    <location>
        <begin position="1"/>
        <end position="34"/>
    </location>
</feature>
<dbReference type="InterPro" id="IPR006311">
    <property type="entry name" value="TAT_signal"/>
</dbReference>
<evidence type="ECO:0000313" key="2">
    <source>
        <dbReference type="EMBL" id="GAA1525365.1"/>
    </source>
</evidence>
<evidence type="ECO:0000256" key="1">
    <source>
        <dbReference type="SAM" id="SignalP"/>
    </source>
</evidence>
<keyword evidence="1" id="KW-0732">Signal</keyword>